<reference evidence="2" key="1">
    <citation type="journal article" date="2010" name="Nature">
        <title>The Amphimedon queenslandica genome and the evolution of animal complexity.</title>
        <authorList>
            <person name="Srivastava M."/>
            <person name="Simakov O."/>
            <person name="Chapman J."/>
            <person name="Fahey B."/>
            <person name="Gauthier M.E."/>
            <person name="Mitros T."/>
            <person name="Richards G.S."/>
            <person name="Conaco C."/>
            <person name="Dacre M."/>
            <person name="Hellsten U."/>
            <person name="Larroux C."/>
            <person name="Putnam N.H."/>
            <person name="Stanke M."/>
            <person name="Adamska M."/>
            <person name="Darling A."/>
            <person name="Degnan S.M."/>
            <person name="Oakley T.H."/>
            <person name="Plachetzki D.C."/>
            <person name="Zhai Y."/>
            <person name="Adamski M."/>
            <person name="Calcino A."/>
            <person name="Cummins S.F."/>
            <person name="Goodstein D.M."/>
            <person name="Harris C."/>
            <person name="Jackson D.J."/>
            <person name="Leys S.P."/>
            <person name="Shu S."/>
            <person name="Woodcroft B.J."/>
            <person name="Vervoort M."/>
            <person name="Kosik K.S."/>
            <person name="Manning G."/>
            <person name="Degnan B.M."/>
            <person name="Rokhsar D.S."/>
        </authorList>
    </citation>
    <scope>NUCLEOTIDE SEQUENCE [LARGE SCALE GENOMIC DNA]</scope>
</reference>
<protein>
    <submittedName>
        <fullName evidence="1">Uncharacterized protein</fullName>
    </submittedName>
</protein>
<reference evidence="1" key="2">
    <citation type="submission" date="2024-06" db="UniProtKB">
        <authorList>
            <consortium name="EnsemblMetazoa"/>
        </authorList>
    </citation>
    <scope>IDENTIFICATION</scope>
</reference>
<evidence type="ECO:0000313" key="2">
    <source>
        <dbReference type="Proteomes" id="UP000007879"/>
    </source>
</evidence>
<dbReference type="AlphaFoldDB" id="A0AAN0JFA9"/>
<keyword evidence="2" id="KW-1185">Reference proteome</keyword>
<gene>
    <name evidence="1" type="primary">109584416</name>
</gene>
<dbReference type="KEGG" id="aqu:109584416"/>
<proteinExistence type="predicted"/>
<evidence type="ECO:0000313" key="1">
    <source>
        <dbReference type="EnsemblMetazoa" id="XP_019855720.1"/>
    </source>
</evidence>
<name>A0AAN0JFA9_AMPQE</name>
<accession>A0AAN0JFA9</accession>
<dbReference type="Proteomes" id="UP000007879">
    <property type="component" value="Unassembled WGS sequence"/>
</dbReference>
<dbReference type="EnsemblMetazoa" id="XM_020000161.1">
    <property type="protein sequence ID" value="XP_019855720.1"/>
    <property type="gene ID" value="LOC109584416"/>
</dbReference>
<organism evidence="1 2">
    <name type="scientific">Amphimedon queenslandica</name>
    <name type="common">Sponge</name>
    <dbReference type="NCBI Taxonomy" id="400682"/>
    <lineage>
        <taxon>Eukaryota</taxon>
        <taxon>Metazoa</taxon>
        <taxon>Porifera</taxon>
        <taxon>Demospongiae</taxon>
        <taxon>Heteroscleromorpha</taxon>
        <taxon>Haplosclerida</taxon>
        <taxon>Niphatidae</taxon>
        <taxon>Amphimedon</taxon>
    </lineage>
</organism>
<sequence length="151" mass="16696">MANIPTDPKFVPSLVFDDNTFVIKIYSPYGGTSPGNYKQLQHDINKALTDQGHAFSTILYAHTSSTYLQCADNSEGPAKETRAITLIEYFCPGTVADNSEALAAIHKVVKNAFDPNDAGLLCYNVNRMQYMIMSNVNMSRLDPDKIKKPVT</sequence>